<reference evidence="3 4" key="2">
    <citation type="submission" date="2018-09" db="EMBL/GenBank/DDBJ databases">
        <title>Genome of Sphaerochaeta halotolerans strain 4-11.</title>
        <authorList>
            <person name="Nazina T.N."/>
            <person name="Sokolova D.S."/>
        </authorList>
    </citation>
    <scope>NUCLEOTIDE SEQUENCE [LARGE SCALE GENOMIC DNA]</scope>
    <source>
        <strain evidence="3 4">4-11</strain>
    </source>
</reference>
<dbReference type="GO" id="GO:0003677">
    <property type="term" value="F:DNA binding"/>
    <property type="evidence" value="ECO:0007669"/>
    <property type="project" value="InterPro"/>
</dbReference>
<dbReference type="PROSITE" id="PS50943">
    <property type="entry name" value="HTH_CROC1"/>
    <property type="match status" value="1"/>
</dbReference>
<dbReference type="SUPFAM" id="SSF47413">
    <property type="entry name" value="lambda repressor-like DNA-binding domains"/>
    <property type="match status" value="1"/>
</dbReference>
<organism evidence="3 4">
    <name type="scientific">Sphaerochaeta halotolerans</name>
    <dbReference type="NCBI Taxonomy" id="2293840"/>
    <lineage>
        <taxon>Bacteria</taxon>
        <taxon>Pseudomonadati</taxon>
        <taxon>Spirochaetota</taxon>
        <taxon>Spirochaetia</taxon>
        <taxon>Spirochaetales</taxon>
        <taxon>Sphaerochaetaceae</taxon>
        <taxon>Sphaerochaeta</taxon>
    </lineage>
</organism>
<keyword evidence="4" id="KW-1185">Reference proteome</keyword>
<dbReference type="AlphaFoldDB" id="A0A372MLR5"/>
<reference evidence="4" key="1">
    <citation type="submission" date="2018-08" db="EMBL/GenBank/DDBJ databases">
        <authorList>
            <person name="Grouzdev D.S."/>
            <person name="Krutkina M.S."/>
        </authorList>
    </citation>
    <scope>NUCLEOTIDE SEQUENCE [LARGE SCALE GENOMIC DNA]</scope>
    <source>
        <strain evidence="4">4-11</strain>
    </source>
</reference>
<dbReference type="PANTHER" id="PTHR43236:SF1">
    <property type="entry name" value="BLL7220 PROTEIN"/>
    <property type="match status" value="1"/>
</dbReference>
<dbReference type="CDD" id="cd00093">
    <property type="entry name" value="HTH_XRE"/>
    <property type="match status" value="1"/>
</dbReference>
<dbReference type="Pfam" id="PF06114">
    <property type="entry name" value="Peptidase_M78"/>
    <property type="match status" value="1"/>
</dbReference>
<gene>
    <name evidence="3" type="ORF">DYP60_01435</name>
</gene>
<dbReference type="RefSeq" id="WP_117329075.1">
    <property type="nucleotide sequence ID" value="NZ_QUWK01000001.1"/>
</dbReference>
<dbReference type="InterPro" id="IPR001387">
    <property type="entry name" value="Cro/C1-type_HTH"/>
</dbReference>
<comment type="similarity">
    <text evidence="1">Belongs to the short-chain fatty acyl-CoA assimilation regulator (ScfR) family.</text>
</comment>
<dbReference type="Gene3D" id="1.10.260.40">
    <property type="entry name" value="lambda repressor-like DNA-binding domains"/>
    <property type="match status" value="1"/>
</dbReference>
<dbReference type="Pfam" id="PF01381">
    <property type="entry name" value="HTH_3"/>
    <property type="match status" value="1"/>
</dbReference>
<dbReference type="SMART" id="SM00530">
    <property type="entry name" value="HTH_XRE"/>
    <property type="match status" value="1"/>
</dbReference>
<protein>
    <submittedName>
        <fullName evidence="3">ImmA/IrrE family metallo-endopeptidase</fullName>
    </submittedName>
</protein>
<comment type="caution">
    <text evidence="3">The sequence shown here is derived from an EMBL/GenBank/DDBJ whole genome shotgun (WGS) entry which is preliminary data.</text>
</comment>
<accession>A0A372MLR5</accession>
<dbReference type="InterPro" id="IPR010982">
    <property type="entry name" value="Lambda_DNA-bd_dom_sf"/>
</dbReference>
<dbReference type="InterPro" id="IPR010359">
    <property type="entry name" value="IrrE_HExxH"/>
</dbReference>
<evidence type="ECO:0000256" key="1">
    <source>
        <dbReference type="ARBA" id="ARBA00007227"/>
    </source>
</evidence>
<dbReference type="PANTHER" id="PTHR43236">
    <property type="entry name" value="ANTITOXIN HIGA1"/>
    <property type="match status" value="1"/>
</dbReference>
<name>A0A372MLR5_9SPIR</name>
<dbReference type="InterPro" id="IPR052345">
    <property type="entry name" value="Rad_response_metalloprotease"/>
</dbReference>
<evidence type="ECO:0000259" key="2">
    <source>
        <dbReference type="PROSITE" id="PS50943"/>
    </source>
</evidence>
<evidence type="ECO:0000313" key="4">
    <source>
        <dbReference type="Proteomes" id="UP000264002"/>
    </source>
</evidence>
<dbReference type="EMBL" id="QUWK01000001">
    <property type="protein sequence ID" value="RFU96256.1"/>
    <property type="molecule type" value="Genomic_DNA"/>
</dbReference>
<dbReference type="Gene3D" id="1.10.10.2910">
    <property type="match status" value="1"/>
</dbReference>
<feature type="domain" description="HTH cro/C1-type" evidence="2">
    <location>
        <begin position="6"/>
        <end position="60"/>
    </location>
</feature>
<proteinExistence type="inferred from homology"/>
<dbReference type="Proteomes" id="UP000264002">
    <property type="component" value="Unassembled WGS sequence"/>
</dbReference>
<evidence type="ECO:0000313" key="3">
    <source>
        <dbReference type="EMBL" id="RFU96256.1"/>
    </source>
</evidence>
<sequence>MFGERFRRARSASGLSMKELGDSVGVSANMIKKYEHGESMPSSPVLIRLAKTLGVKSEYFFRPNTIVLGEIQYRKRASLPKKTLHKIEAEVVDQAERWMELKNLWPNFPIDSPNLDLPVNTLHTYEDVEMYANSIREKWGLGSQGITDLTALLEEHGYIVIMISYASEGMCDGLQAVIEDMPIIVCQSNGDGTRQRFTMAHELAHHLLSSSLDSNLDEELCCHRFAGSFLLPLDSLKREIGEKRHSLEIAELYHLKQRYGISMQACIRRAFDTEIISQTEYTNVCKLFSSRGWRKQEPGEPYRCEQSSLFTRLVYRALGEHIIGESKAAELLGKNLMEFHADRFMGKE</sequence>